<evidence type="ECO:0000256" key="1">
    <source>
        <dbReference type="SAM" id="Phobius"/>
    </source>
</evidence>
<feature type="transmembrane region" description="Helical" evidence="1">
    <location>
        <begin position="6"/>
        <end position="23"/>
    </location>
</feature>
<evidence type="ECO:0000313" key="2">
    <source>
        <dbReference type="EMBL" id="QGJ85172.1"/>
    </source>
</evidence>
<keyword evidence="3" id="KW-1185">Reference proteome</keyword>
<dbReference type="GeneID" id="55814347"/>
<evidence type="ECO:0000313" key="3">
    <source>
        <dbReference type="Proteomes" id="UP000422962"/>
    </source>
</evidence>
<dbReference type="EMBL" id="MN552149">
    <property type="protein sequence ID" value="QGJ85172.1"/>
    <property type="molecule type" value="Genomic_DNA"/>
</dbReference>
<evidence type="ECO:0008006" key="4">
    <source>
        <dbReference type="Google" id="ProtNLM"/>
    </source>
</evidence>
<dbReference type="RefSeq" id="YP_009884977.1">
    <property type="nucleotide sequence ID" value="NC_049475.1"/>
</dbReference>
<reference evidence="2 3" key="1">
    <citation type="submission" date="2019-10" db="EMBL/GenBank/DDBJ databases">
        <authorList>
            <person name="Brinks E."/>
        </authorList>
    </citation>
    <scope>NUCLEOTIDE SEQUENCE [LARGE SCALE GENOMIC DNA]</scope>
</reference>
<proteinExistence type="predicted"/>
<keyword evidence="1" id="KW-0812">Transmembrane</keyword>
<organism evidence="2 3">
    <name type="scientific">Lactococcus phage P656</name>
    <dbReference type="NCBI Taxonomy" id="2662298"/>
    <lineage>
        <taxon>Viruses</taxon>
        <taxon>Duplodnaviria</taxon>
        <taxon>Heunggongvirae</taxon>
        <taxon>Uroviricota</taxon>
        <taxon>Caudoviricetes</taxon>
        <taxon>Skunavirus</taxon>
        <taxon>Skunavirus P656</taxon>
    </lineage>
</organism>
<name>A0A649V3I5_9CAUD</name>
<keyword evidence="1" id="KW-0472">Membrane</keyword>
<accession>A0A649V3I5</accession>
<dbReference type="Proteomes" id="UP000422962">
    <property type="component" value="Segment"/>
</dbReference>
<protein>
    <recommendedName>
        <fullName evidence="4">Middle expressed protein 4</fullName>
    </recommendedName>
</protein>
<dbReference type="KEGG" id="vg:55814347"/>
<keyword evidence="1" id="KW-1133">Transmembrane helix</keyword>
<feature type="transmembrane region" description="Helical" evidence="1">
    <location>
        <begin position="35"/>
        <end position="57"/>
    </location>
</feature>
<sequence>MIVINIALIILGILYGVGSVTNFKEWYYRHDYLAIALSVFTSILLVVAGVLNIGVLIDGT</sequence>